<dbReference type="EMBL" id="UOFC01000088">
    <property type="protein sequence ID" value="VAW46167.1"/>
    <property type="molecule type" value="Genomic_DNA"/>
</dbReference>
<evidence type="ECO:0000313" key="1">
    <source>
        <dbReference type="EMBL" id="VAW46167.1"/>
    </source>
</evidence>
<dbReference type="NCBIfam" id="TIGR01414">
    <property type="entry name" value="autotrans_barl"/>
    <property type="match status" value="1"/>
</dbReference>
<dbReference type="Pfam" id="PF04338">
    <property type="entry name" value="DUF481"/>
    <property type="match status" value="1"/>
</dbReference>
<dbReference type="GO" id="GO:0019867">
    <property type="term" value="C:outer membrane"/>
    <property type="evidence" value="ECO:0007669"/>
    <property type="project" value="InterPro"/>
</dbReference>
<reference evidence="1" key="1">
    <citation type="submission" date="2018-06" db="EMBL/GenBank/DDBJ databases">
        <authorList>
            <person name="Zhirakovskaya E."/>
        </authorList>
    </citation>
    <scope>NUCLEOTIDE SEQUENCE</scope>
</reference>
<dbReference type="SUPFAM" id="SSF103515">
    <property type="entry name" value="Autotransporter"/>
    <property type="match status" value="1"/>
</dbReference>
<organism evidence="1">
    <name type="scientific">hydrothermal vent metagenome</name>
    <dbReference type="NCBI Taxonomy" id="652676"/>
    <lineage>
        <taxon>unclassified sequences</taxon>
        <taxon>metagenomes</taxon>
        <taxon>ecological metagenomes</taxon>
    </lineage>
</organism>
<dbReference type="InterPro" id="IPR036709">
    <property type="entry name" value="Autotransporte_beta_dom_sf"/>
</dbReference>
<gene>
    <name evidence="1" type="ORF">MNBD_GAMMA03-789</name>
</gene>
<proteinExistence type="predicted"/>
<dbReference type="InterPro" id="IPR007433">
    <property type="entry name" value="DUF481"/>
</dbReference>
<dbReference type="InterPro" id="IPR006315">
    <property type="entry name" value="OM_autotransptr_brl_dom"/>
</dbReference>
<name>A0A3B0W602_9ZZZZ</name>
<protein>
    <recommendedName>
        <fullName evidence="2">DUF481 domain-containing protein</fullName>
    </recommendedName>
</protein>
<dbReference type="AlphaFoldDB" id="A0A3B0W602"/>
<accession>A0A3B0W602</accession>
<sequence>MFSKYIIRTLAIFGMTFTALSSHAADPLPMGVSGSGEAGYNSSTGNTETTSVFGAVKLNYGHEDHEFKSALEVNYKSENGVQTQERYLLGLQRNQFYDVERSYYSFIAGQFENSRFEEIDLDASLSLGLGKRLYQTEQTNFTGEIGLGYQSTTFTKAAGGDTVNQAIARLKLDFNHKFNEQVTFSQDLIVLAGNERTKLETNTGIKIKVADNMNVKAGYKYRHNNNPPTGIKEADSQTTLTLIYDF</sequence>
<evidence type="ECO:0008006" key="2">
    <source>
        <dbReference type="Google" id="ProtNLM"/>
    </source>
</evidence>